<dbReference type="SUPFAM" id="SSF48452">
    <property type="entry name" value="TPR-like"/>
    <property type="match status" value="1"/>
</dbReference>
<dbReference type="RefSeq" id="WP_101892548.1">
    <property type="nucleotide sequence ID" value="NZ_CP022684.1"/>
</dbReference>
<sequence>MVRKLAAAMLGVGVLIPGLANALGLGEIKLNSALSEPLDAEIELVQVRELTATEILPSLAGSDDFQAAHVERFHFLTDLKFEVIVNAQGKSVIKIRSRKPVKEPFLNFLVEVNWPAGRLLREYTLLLDPPIYSAQPASPVKAPQTASTAPKPAAPVSTYEGVSQSQPSYSSGGYAEAAEGTHTISGNDSLWAIAKNMKPSDRVSIQQTMMAIQRINPDAFIDDNINLLKKGAVLRAPSEEEVMAMTNRDAIALAAEQNRRWRERVASKSGATEARQVDLSGRSVSREQDPSSGPATDRLKLVSGGSDSGDSGQGGSGQQGQLRDQLVVAEENVDKFKIENEELKLRMNDLEDQLDTSEKVLTLKDEQIAALQAKLRELEAAQQQAAQTESSIGSEPVEDTTSEPTVAEEPADEIKAGELIAPEETAEEVDYNFAEEPQDTSAEPVAEEPQDAMSQELAGVQVEDTAPVASTPAEPAVAPQPEQPKDDILSQIMANPMYLAAGGGAILLLIVLGLVAARRKQADASADEDFPEEFELPESQDNDSLMELDSVDLEEDDAFEEAVEASAVEETVPQTTDVIGEADIYIAYGRFPQAIEMLEKAAQNEPERADIRLKLCEVCAEAGEPEVFMNHYRVLQDIGTDADISRADSMRGKLGDIEDSLVADESPASDFDGDETLLAEGAAESFDFDEIDAASDEETSSLESELDLDSDTGLDFDLADLEDTGASFGADQTEAAGEPQATSDVAGLDFDLNLNLDDETTDEGTAVSDDQPEAASDPAAMDFDLDTAFGEDVPSEPLTTPEPTDGESTLDEGALDFDADFSLDDVSNVETPDTDLSLDFEALDAESAPTPEASTDESMDFDLDFDASTTELDETPSLDFSEDETVIQPPSDSEPELPLAEVPSQPESIQPDLQPESSSDDEPVLDSMSAAQLADELDFDLEADFPESKSEPADLNLDDDLDATVIASGLGAAPAAGAANDNDDSSEEMDFLSDADEASTKLDLARAYIDMGDRDGAKDILDEVMVEGNDNQKQEAKDLLTRLES</sequence>
<dbReference type="Pfam" id="PF14559">
    <property type="entry name" value="TPR_19"/>
    <property type="match status" value="1"/>
</dbReference>
<feature type="region of interest" description="Disordered" evidence="1">
    <location>
        <begin position="382"/>
        <end position="420"/>
    </location>
</feature>
<dbReference type="InterPro" id="IPR038440">
    <property type="entry name" value="FimV_C_sf"/>
</dbReference>
<dbReference type="Gene3D" id="1.25.40.10">
    <property type="entry name" value="Tetratricopeptide repeat domain"/>
    <property type="match status" value="1"/>
</dbReference>
<protein>
    <recommendedName>
        <fullName evidence="2">FimV N-terminal domain-containing protein</fullName>
    </recommendedName>
</protein>
<dbReference type="KEGG" id="kak:Kalk_01630"/>
<gene>
    <name evidence="3" type="ORF">Kalk_01630</name>
</gene>
<dbReference type="AlphaFoldDB" id="A0A2K9LFR7"/>
<feature type="compositionally biased region" description="Acidic residues" evidence="1">
    <location>
        <begin position="832"/>
        <end position="844"/>
    </location>
</feature>
<feature type="domain" description="FimV N-terminal" evidence="2">
    <location>
        <begin position="23"/>
        <end position="130"/>
    </location>
</feature>
<name>A0A2K9LFR7_9GAMM</name>
<dbReference type="Pfam" id="PF25800">
    <property type="entry name" value="FimV_N"/>
    <property type="match status" value="1"/>
</dbReference>
<feature type="compositionally biased region" description="Acidic residues" evidence="1">
    <location>
        <begin position="981"/>
        <end position="994"/>
    </location>
</feature>
<feature type="compositionally biased region" description="Acidic residues" evidence="1">
    <location>
        <begin position="854"/>
        <end position="885"/>
    </location>
</feature>
<dbReference type="OrthoDB" id="5298707at2"/>
<dbReference type="InterPro" id="IPR011990">
    <property type="entry name" value="TPR-like_helical_dom_sf"/>
</dbReference>
<dbReference type="Proteomes" id="UP000235116">
    <property type="component" value="Chromosome"/>
</dbReference>
<feature type="region of interest" description="Disordered" evidence="1">
    <location>
        <begin position="973"/>
        <end position="994"/>
    </location>
</feature>
<evidence type="ECO:0000259" key="2">
    <source>
        <dbReference type="Pfam" id="PF25800"/>
    </source>
</evidence>
<dbReference type="InterPro" id="IPR020012">
    <property type="entry name" value="LysM_FimV"/>
</dbReference>
<feature type="region of interest" description="Disordered" evidence="1">
    <location>
        <begin position="264"/>
        <end position="322"/>
    </location>
</feature>
<dbReference type="NCBIfam" id="TIGR03505">
    <property type="entry name" value="FimV_core"/>
    <property type="match status" value="1"/>
</dbReference>
<dbReference type="EMBL" id="CP022684">
    <property type="protein sequence ID" value="AUM11208.1"/>
    <property type="molecule type" value="Genomic_DNA"/>
</dbReference>
<evidence type="ECO:0000313" key="4">
    <source>
        <dbReference type="Proteomes" id="UP000235116"/>
    </source>
</evidence>
<feature type="compositionally biased region" description="Acidic residues" evidence="1">
    <location>
        <begin position="804"/>
        <end position="823"/>
    </location>
</feature>
<feature type="region of interest" description="Disordered" evidence="1">
    <location>
        <begin position="694"/>
        <end position="713"/>
    </location>
</feature>
<feature type="region of interest" description="Disordered" evidence="1">
    <location>
        <begin position="137"/>
        <end position="162"/>
    </location>
</feature>
<reference evidence="4" key="1">
    <citation type="submission" date="2017-08" db="EMBL/GenBank/DDBJ databases">
        <title>Direct submision.</title>
        <authorList>
            <person name="Kim S.-J."/>
            <person name="Rhee S.-K."/>
        </authorList>
    </citation>
    <scope>NUCLEOTIDE SEQUENCE [LARGE SCALE GENOMIC DNA]</scope>
    <source>
        <strain evidence="4">GI5</strain>
    </source>
</reference>
<organism evidence="3 4">
    <name type="scientific">Ketobacter alkanivorans</name>
    <dbReference type="NCBI Taxonomy" id="1917421"/>
    <lineage>
        <taxon>Bacteria</taxon>
        <taxon>Pseudomonadati</taxon>
        <taxon>Pseudomonadota</taxon>
        <taxon>Gammaproteobacteria</taxon>
        <taxon>Pseudomonadales</taxon>
        <taxon>Ketobacteraceae</taxon>
        <taxon>Ketobacter</taxon>
    </lineage>
</organism>
<feature type="region of interest" description="Disordered" evidence="1">
    <location>
        <begin position="755"/>
        <end position="957"/>
    </location>
</feature>
<dbReference type="NCBIfam" id="TIGR03504">
    <property type="entry name" value="FimV_Cterm"/>
    <property type="match status" value="1"/>
</dbReference>
<evidence type="ECO:0000313" key="3">
    <source>
        <dbReference type="EMBL" id="AUM11208.1"/>
    </source>
</evidence>
<dbReference type="Gene3D" id="1.20.58.2200">
    <property type="match status" value="1"/>
</dbReference>
<dbReference type="InterPro" id="IPR057840">
    <property type="entry name" value="FimV_N"/>
</dbReference>
<dbReference type="InterPro" id="IPR020011">
    <property type="entry name" value="FimV_C"/>
</dbReference>
<accession>A0A2K9LFR7</accession>
<evidence type="ECO:0000256" key="1">
    <source>
        <dbReference type="SAM" id="MobiDB-lite"/>
    </source>
</evidence>
<proteinExistence type="predicted"/>
<keyword evidence="4" id="KW-1185">Reference proteome</keyword>
<feature type="compositionally biased region" description="Acidic residues" evidence="1">
    <location>
        <begin position="935"/>
        <end position="945"/>
    </location>
</feature>
<feature type="region of interest" description="Disordered" evidence="1">
    <location>
        <begin position="435"/>
        <end position="454"/>
    </location>
</feature>